<gene>
    <name evidence="1" type="ORF">E5S67_06364</name>
</gene>
<evidence type="ECO:0000313" key="1">
    <source>
        <dbReference type="EMBL" id="NQE38579.1"/>
    </source>
</evidence>
<protein>
    <recommendedName>
        <fullName evidence="3">Transposase</fullName>
    </recommendedName>
</protein>
<sequence length="71" mass="8093">MYRKVEQAPSSTEDFELPFGGKLAEDNRWVMLAQLIPWVEFEQEYAQNFETEAGPPAKSFRLALGALIRAC</sequence>
<comment type="caution">
    <text evidence="1">The sequence shown here is derived from an EMBL/GenBank/DDBJ whole genome shotgun (WGS) entry which is preliminary data.</text>
</comment>
<dbReference type="EMBL" id="SRRZ01000265">
    <property type="protein sequence ID" value="NQE38579.1"/>
    <property type="molecule type" value="Genomic_DNA"/>
</dbReference>
<proteinExistence type="predicted"/>
<evidence type="ECO:0000313" key="2">
    <source>
        <dbReference type="Proteomes" id="UP000702425"/>
    </source>
</evidence>
<reference evidence="1 2" key="1">
    <citation type="journal article" date="2020" name="Sci. Rep.">
        <title>A novel cyanobacterial geosmin producer, revising GeoA distribution and dispersion patterns in Bacteria.</title>
        <authorList>
            <person name="Churro C."/>
            <person name="Semedo-Aguiar A.P."/>
            <person name="Silva A.D."/>
            <person name="Pereira-Leal J.B."/>
            <person name="Leite R.B."/>
        </authorList>
    </citation>
    <scope>NUCLEOTIDE SEQUENCE [LARGE SCALE GENOMIC DNA]</scope>
    <source>
        <strain evidence="1 2">IPMA8</strain>
    </source>
</reference>
<dbReference type="Proteomes" id="UP000702425">
    <property type="component" value="Unassembled WGS sequence"/>
</dbReference>
<name>A0ABX2D7D3_9CYAN</name>
<keyword evidence="2" id="KW-1185">Reference proteome</keyword>
<evidence type="ECO:0008006" key="3">
    <source>
        <dbReference type="Google" id="ProtNLM"/>
    </source>
</evidence>
<accession>A0ABX2D7D3</accession>
<organism evidence="1 2">
    <name type="scientific">Microcoleus asticus IPMA8</name>
    <dbReference type="NCBI Taxonomy" id="2563858"/>
    <lineage>
        <taxon>Bacteria</taxon>
        <taxon>Bacillati</taxon>
        <taxon>Cyanobacteriota</taxon>
        <taxon>Cyanophyceae</taxon>
        <taxon>Oscillatoriophycideae</taxon>
        <taxon>Oscillatoriales</taxon>
        <taxon>Microcoleaceae</taxon>
        <taxon>Microcoleus</taxon>
        <taxon>Microcoleus asticus</taxon>
    </lineage>
</organism>